<proteinExistence type="predicted"/>
<dbReference type="Pfam" id="PF01418">
    <property type="entry name" value="HTH_6"/>
    <property type="match status" value="1"/>
</dbReference>
<dbReference type="EMBL" id="RKHL01000001">
    <property type="protein sequence ID" value="ROR82625.1"/>
    <property type="molecule type" value="Genomic_DNA"/>
</dbReference>
<dbReference type="InterPro" id="IPR047640">
    <property type="entry name" value="RpiR-like"/>
</dbReference>
<organism evidence="6 7">
    <name type="scientific">Plantibacter flavus</name>
    <dbReference type="NCBI Taxonomy" id="150123"/>
    <lineage>
        <taxon>Bacteria</taxon>
        <taxon>Bacillati</taxon>
        <taxon>Actinomycetota</taxon>
        <taxon>Actinomycetes</taxon>
        <taxon>Micrococcales</taxon>
        <taxon>Microbacteriaceae</taxon>
        <taxon>Plantibacter</taxon>
    </lineage>
</organism>
<keyword evidence="3" id="KW-0804">Transcription</keyword>
<evidence type="ECO:0000256" key="1">
    <source>
        <dbReference type="ARBA" id="ARBA00023015"/>
    </source>
</evidence>
<dbReference type="RefSeq" id="WP_085512373.1">
    <property type="nucleotide sequence ID" value="NZ_FXAP01000004.1"/>
</dbReference>
<dbReference type="PANTHER" id="PTHR30514:SF1">
    <property type="entry name" value="HTH-TYPE TRANSCRIPTIONAL REGULATOR HEXR-RELATED"/>
    <property type="match status" value="1"/>
</dbReference>
<dbReference type="InterPro" id="IPR001347">
    <property type="entry name" value="SIS_dom"/>
</dbReference>
<dbReference type="PROSITE" id="PS51464">
    <property type="entry name" value="SIS"/>
    <property type="match status" value="1"/>
</dbReference>
<dbReference type="PROSITE" id="PS51071">
    <property type="entry name" value="HTH_RPIR"/>
    <property type="match status" value="1"/>
</dbReference>
<dbReference type="Proteomes" id="UP000266915">
    <property type="component" value="Unassembled WGS sequence"/>
</dbReference>
<dbReference type="InterPro" id="IPR035472">
    <property type="entry name" value="RpiR-like_SIS"/>
</dbReference>
<dbReference type="Gene3D" id="3.40.50.10490">
    <property type="entry name" value="Glucose-6-phosphate isomerase like protein, domain 1"/>
    <property type="match status" value="1"/>
</dbReference>
<keyword evidence="1" id="KW-0805">Transcription regulation</keyword>
<dbReference type="SUPFAM" id="SSF46689">
    <property type="entry name" value="Homeodomain-like"/>
    <property type="match status" value="1"/>
</dbReference>
<keyword evidence="7" id="KW-1185">Reference proteome</keyword>
<dbReference type="InterPro" id="IPR046348">
    <property type="entry name" value="SIS_dom_sf"/>
</dbReference>
<comment type="caution">
    <text evidence="6">The sequence shown here is derived from an EMBL/GenBank/DDBJ whole genome shotgun (WGS) entry which is preliminary data.</text>
</comment>
<dbReference type="GO" id="GO:0003677">
    <property type="term" value="F:DNA binding"/>
    <property type="evidence" value="ECO:0007669"/>
    <property type="project" value="UniProtKB-KW"/>
</dbReference>
<evidence type="ECO:0000256" key="3">
    <source>
        <dbReference type="ARBA" id="ARBA00023163"/>
    </source>
</evidence>
<evidence type="ECO:0000256" key="2">
    <source>
        <dbReference type="ARBA" id="ARBA00023125"/>
    </source>
</evidence>
<dbReference type="InterPro" id="IPR000281">
    <property type="entry name" value="HTH_RpiR"/>
</dbReference>
<evidence type="ECO:0000259" key="4">
    <source>
        <dbReference type="PROSITE" id="PS51071"/>
    </source>
</evidence>
<dbReference type="InterPro" id="IPR036388">
    <property type="entry name" value="WH-like_DNA-bd_sf"/>
</dbReference>
<dbReference type="Pfam" id="PF01380">
    <property type="entry name" value="SIS"/>
    <property type="match status" value="1"/>
</dbReference>
<evidence type="ECO:0000313" key="6">
    <source>
        <dbReference type="EMBL" id="ROR82625.1"/>
    </source>
</evidence>
<sequence>MWTGSADAPPTARIAMLAPSLQPSERRVAETVAEDIEASIERTAQEVADLAGVGRATVIRTAQSLGYEGYPQLRVALTREVALGTSTARDDGDDTMLGTLRGAIDHFAGRLGQTTSAMTEETLERFVRVLDEAPRLLIAANGLSSPLGSDLAMRLISAGRPAEYLPDTLGQQIAATHLGPGAACLVLSGSGANRASVDVAAAARASGATVLAITSFPRSAVAELADVALVVAPIDATFRDELVHTSRAAIMLVTESVVGLLVGRRGDRAQRAQSATLAVISGSLSDDASD</sequence>
<reference evidence="6 7" key="1">
    <citation type="submission" date="2018-11" db="EMBL/GenBank/DDBJ databases">
        <title>Sequencing the genomes of 1000 actinobacteria strains.</title>
        <authorList>
            <person name="Klenk H.-P."/>
        </authorList>
    </citation>
    <scope>NUCLEOTIDE SEQUENCE [LARGE SCALE GENOMIC DNA]</scope>
    <source>
        <strain evidence="6 7">DSM 14012</strain>
    </source>
</reference>
<feature type="domain" description="SIS" evidence="5">
    <location>
        <begin position="126"/>
        <end position="267"/>
    </location>
</feature>
<dbReference type="CDD" id="cd05013">
    <property type="entry name" value="SIS_RpiR"/>
    <property type="match status" value="1"/>
</dbReference>
<keyword evidence="2" id="KW-0238">DNA-binding</keyword>
<evidence type="ECO:0000259" key="5">
    <source>
        <dbReference type="PROSITE" id="PS51464"/>
    </source>
</evidence>
<dbReference type="GO" id="GO:0003700">
    <property type="term" value="F:DNA-binding transcription factor activity"/>
    <property type="evidence" value="ECO:0007669"/>
    <property type="project" value="InterPro"/>
</dbReference>
<accession>A0A3N2C536</accession>
<dbReference type="PANTHER" id="PTHR30514">
    <property type="entry name" value="GLUCOKINASE"/>
    <property type="match status" value="1"/>
</dbReference>
<name>A0A3N2C536_9MICO</name>
<feature type="domain" description="HTH rpiR-type" evidence="4">
    <location>
        <begin position="8"/>
        <end position="84"/>
    </location>
</feature>
<dbReference type="GO" id="GO:1901135">
    <property type="term" value="P:carbohydrate derivative metabolic process"/>
    <property type="evidence" value="ECO:0007669"/>
    <property type="project" value="InterPro"/>
</dbReference>
<dbReference type="InterPro" id="IPR009057">
    <property type="entry name" value="Homeodomain-like_sf"/>
</dbReference>
<evidence type="ECO:0000313" key="7">
    <source>
        <dbReference type="Proteomes" id="UP000266915"/>
    </source>
</evidence>
<dbReference type="SUPFAM" id="SSF53697">
    <property type="entry name" value="SIS domain"/>
    <property type="match status" value="1"/>
</dbReference>
<gene>
    <name evidence="6" type="ORF">EDD42_2716</name>
</gene>
<dbReference type="GO" id="GO:0097367">
    <property type="term" value="F:carbohydrate derivative binding"/>
    <property type="evidence" value="ECO:0007669"/>
    <property type="project" value="InterPro"/>
</dbReference>
<dbReference type="AlphaFoldDB" id="A0A3N2C536"/>
<protein>
    <submittedName>
        <fullName evidence="6">RpiR family transcriptional regulator</fullName>
    </submittedName>
</protein>
<dbReference type="Gene3D" id="1.10.10.10">
    <property type="entry name" value="Winged helix-like DNA-binding domain superfamily/Winged helix DNA-binding domain"/>
    <property type="match status" value="1"/>
</dbReference>